<feature type="compositionally biased region" description="Basic and acidic residues" evidence="1">
    <location>
        <begin position="412"/>
        <end position="427"/>
    </location>
</feature>
<dbReference type="AlphaFoldDB" id="A0A6A6BGX6"/>
<accession>A0A6A6BGX6</accession>
<dbReference type="EMBL" id="ML995482">
    <property type="protein sequence ID" value="KAF2143399.1"/>
    <property type="molecule type" value="Genomic_DNA"/>
</dbReference>
<name>A0A6A6BGX6_9PEZI</name>
<feature type="compositionally biased region" description="Basic and acidic residues" evidence="1">
    <location>
        <begin position="365"/>
        <end position="375"/>
    </location>
</feature>
<feature type="compositionally biased region" description="Polar residues" evidence="1">
    <location>
        <begin position="383"/>
        <end position="393"/>
    </location>
</feature>
<gene>
    <name evidence="2" type="ORF">K452DRAFT_297140</name>
</gene>
<dbReference type="OrthoDB" id="3945111at2759"/>
<dbReference type="GeneID" id="54299485"/>
<evidence type="ECO:0000256" key="1">
    <source>
        <dbReference type="SAM" id="MobiDB-lite"/>
    </source>
</evidence>
<reference evidence="2" key="1">
    <citation type="journal article" date="2020" name="Stud. Mycol.">
        <title>101 Dothideomycetes genomes: a test case for predicting lifestyles and emergence of pathogens.</title>
        <authorList>
            <person name="Haridas S."/>
            <person name="Albert R."/>
            <person name="Binder M."/>
            <person name="Bloem J."/>
            <person name="Labutti K."/>
            <person name="Salamov A."/>
            <person name="Andreopoulos B."/>
            <person name="Baker S."/>
            <person name="Barry K."/>
            <person name="Bills G."/>
            <person name="Bluhm B."/>
            <person name="Cannon C."/>
            <person name="Castanera R."/>
            <person name="Culley D."/>
            <person name="Daum C."/>
            <person name="Ezra D."/>
            <person name="Gonzalez J."/>
            <person name="Henrissat B."/>
            <person name="Kuo A."/>
            <person name="Liang C."/>
            <person name="Lipzen A."/>
            <person name="Lutzoni F."/>
            <person name="Magnuson J."/>
            <person name="Mondo S."/>
            <person name="Nolan M."/>
            <person name="Ohm R."/>
            <person name="Pangilinan J."/>
            <person name="Park H.-J."/>
            <person name="Ramirez L."/>
            <person name="Alfaro M."/>
            <person name="Sun H."/>
            <person name="Tritt A."/>
            <person name="Yoshinaga Y."/>
            <person name="Zwiers L.-H."/>
            <person name="Turgeon B."/>
            <person name="Goodwin S."/>
            <person name="Spatafora J."/>
            <person name="Crous P."/>
            <person name="Grigoriev I."/>
        </authorList>
    </citation>
    <scope>NUCLEOTIDE SEQUENCE</scope>
    <source>
        <strain evidence="2">CBS 121167</strain>
    </source>
</reference>
<dbReference type="Proteomes" id="UP000799438">
    <property type="component" value="Unassembled WGS sequence"/>
</dbReference>
<sequence length="435" mass="47003">MPPPSLSTNVVPDNSFTLGSRMDTNLSMLSDMSFSDVPSGFWDIRFQGSCPVCHHWHYKMKLKLSRHPGVYNGIRCENCGHKWFGLGGNSTHASLSAVGTVYDQGNQPALSPPLAVALESISENQLEPDNNSAYQKPVADADWRNSGRETDDLERLKDLRHKKTLTAQQNSCSCAPNCTCKRPSSSMAPNASVIDERPSLYPLDLAVSSSHDLNNNCSQRHSLDLVGIGSAFPADSIAGEPRLSVLTFSSSGSAPSHSRVGSYGRNALRQDNNAFVPSTSMTAHEQHFPAMASSSYAPSTDGDGSPRRNSFLPGRDSLHLRPRTESSSVPRVPSPLASPMYPPSEGEGELDRRRSDYTVSSLDTAELRRLSDRGGADGGMSISPIQESVSRVSSLEGYRGDEGMRVSPSPLLERESGEVGTGRREMGPLDSHPVV</sequence>
<evidence type="ECO:0000313" key="2">
    <source>
        <dbReference type="EMBL" id="KAF2143399.1"/>
    </source>
</evidence>
<evidence type="ECO:0000313" key="3">
    <source>
        <dbReference type="Proteomes" id="UP000799438"/>
    </source>
</evidence>
<keyword evidence="3" id="KW-1185">Reference proteome</keyword>
<proteinExistence type="predicted"/>
<dbReference type="RefSeq" id="XP_033399111.1">
    <property type="nucleotide sequence ID" value="XM_033541988.1"/>
</dbReference>
<organism evidence="2 3">
    <name type="scientific">Aplosporella prunicola CBS 121167</name>
    <dbReference type="NCBI Taxonomy" id="1176127"/>
    <lineage>
        <taxon>Eukaryota</taxon>
        <taxon>Fungi</taxon>
        <taxon>Dikarya</taxon>
        <taxon>Ascomycota</taxon>
        <taxon>Pezizomycotina</taxon>
        <taxon>Dothideomycetes</taxon>
        <taxon>Dothideomycetes incertae sedis</taxon>
        <taxon>Botryosphaeriales</taxon>
        <taxon>Aplosporellaceae</taxon>
        <taxon>Aplosporella</taxon>
    </lineage>
</organism>
<protein>
    <submittedName>
        <fullName evidence="2">Uncharacterized protein</fullName>
    </submittedName>
</protein>
<feature type="region of interest" description="Disordered" evidence="1">
    <location>
        <begin position="292"/>
        <end position="435"/>
    </location>
</feature>